<keyword evidence="1" id="KW-0812">Transmembrane</keyword>
<dbReference type="EMBL" id="CP099583">
    <property type="protein sequence ID" value="USS43103.1"/>
    <property type="molecule type" value="Genomic_DNA"/>
</dbReference>
<dbReference type="CDD" id="cd14744">
    <property type="entry name" value="PAAR_CT_2"/>
    <property type="match status" value="1"/>
</dbReference>
<dbReference type="Proteomes" id="UP000594892">
    <property type="component" value="Chromosome 1"/>
</dbReference>
<name>A0AAP9XY28_BURGL</name>
<keyword evidence="1" id="KW-0472">Membrane</keyword>
<keyword evidence="5" id="KW-1185">Reference proteome</keyword>
<evidence type="ECO:0000256" key="1">
    <source>
        <dbReference type="SAM" id="Phobius"/>
    </source>
</evidence>
<evidence type="ECO:0000313" key="3">
    <source>
        <dbReference type="EMBL" id="USS43103.1"/>
    </source>
</evidence>
<dbReference type="EMBL" id="CP065600">
    <property type="protein sequence ID" value="QPQ90856.1"/>
    <property type="molecule type" value="Genomic_DNA"/>
</dbReference>
<reference evidence="2 4" key="1">
    <citation type="submission" date="2020-12" db="EMBL/GenBank/DDBJ databases">
        <title>FDA dAtabase for Regulatory Grade micrObial Sequences (FDA-ARGOS): Supporting development and validation of Infectious Disease Dx tests.</title>
        <authorList>
            <person name="Minogue T."/>
            <person name="Wolcott M."/>
            <person name="Wasieloski L."/>
            <person name="Aguilar W."/>
            <person name="Moore D."/>
            <person name="Jaissle J."/>
            <person name="Tallon L."/>
            <person name="Sadzewicz L."/>
            <person name="Zhao X."/>
            <person name="Boylan J."/>
            <person name="Ott S."/>
            <person name="Bowen H."/>
            <person name="Vavikolanu K."/>
            <person name="Mehta A."/>
            <person name="Aluvathingal J."/>
            <person name="Nadendla S."/>
            <person name="Yan Y."/>
            <person name="Sichtig H."/>
        </authorList>
    </citation>
    <scope>NUCLEOTIDE SEQUENCE [LARGE SCALE GENOMIC DNA]</scope>
    <source>
        <strain evidence="2 4">FDAARGOS_949</strain>
    </source>
</reference>
<dbReference type="SUPFAM" id="SSF63829">
    <property type="entry name" value="Calcium-dependent phosphotriesterase"/>
    <property type="match status" value="1"/>
</dbReference>
<dbReference type="Proteomes" id="UP001056386">
    <property type="component" value="Chromosome 2"/>
</dbReference>
<dbReference type="InterPro" id="IPR015943">
    <property type="entry name" value="WD40/YVTN_repeat-like_dom_sf"/>
</dbReference>
<dbReference type="RefSeq" id="WP_012733087.1">
    <property type="nucleotide sequence ID" value="NZ_CP021075.1"/>
</dbReference>
<feature type="transmembrane region" description="Helical" evidence="1">
    <location>
        <begin position="120"/>
        <end position="139"/>
    </location>
</feature>
<evidence type="ECO:0000313" key="5">
    <source>
        <dbReference type="Proteomes" id="UP001056386"/>
    </source>
</evidence>
<dbReference type="NCBIfam" id="TIGR03803">
    <property type="entry name" value="Gloeo_Verruco"/>
    <property type="match status" value="7"/>
</dbReference>
<proteinExistence type="predicted"/>
<protein>
    <submittedName>
        <fullName evidence="2">PAAR domain-containing protein</fullName>
    </submittedName>
</protein>
<reference evidence="3" key="2">
    <citation type="submission" date="2022-06" db="EMBL/GenBank/DDBJ databases">
        <title>Draft genome sequence of Burkholderia glumae strain GR20004 isolated from rice panicle showing bacterial panicle blight.</title>
        <authorList>
            <person name="Choi S.Y."/>
            <person name="Lee Y.H."/>
        </authorList>
    </citation>
    <scope>NUCLEOTIDE SEQUENCE</scope>
    <source>
        <strain evidence="3">GR20004</strain>
    </source>
</reference>
<dbReference type="AlphaFoldDB" id="A0AAP9XY28"/>
<dbReference type="Gene3D" id="2.130.10.10">
    <property type="entry name" value="YVTN repeat-like/Quinoprotein amine dehydrogenase"/>
    <property type="match status" value="1"/>
</dbReference>
<evidence type="ECO:0000313" key="2">
    <source>
        <dbReference type="EMBL" id="QPQ90856.1"/>
    </source>
</evidence>
<accession>A0AAP9XY28</accession>
<sequence>MAGIIRIGDRRTAGGVVPVHSAARSFMTHAIACLYHPVTEPEHGDSRIAPAMSGPFGDGIEIAQHNDLCKCTCDLISSLPDSERRWSGIHRVWDDHTFQIRRSTDASLSERQKMSGYRRVCMVIAALVVTVSGSAMLTACKSTLPPGESVLMNIDSSYGRADRLDTSALAIDGRLTEADDGRLYWTSPKAGTDRFGAIFRMTKDGHVSLVYSFNQPDVDAAEPINGVFQASDGNFYGTTHTDKNHTKTGTLFRLTPGGKVTILHTFGVKQSEPQLPNSLLVEDHGGTLYGTTIRGGPSDSGAVYRITRSGEFSVLHFFEPDKRNGAEPGGDLTLGFDGNLYGTTRAGGKENRGTLYRLSRSGEFTVLHSFAVFDDDGQNPGTGVVQGKDGSLYGTTAVGGQNGSGTIFRFSPSGKYTIVYSFPPASSIGVGPSSIVVGSDGYLYGTTCSGGTNKIGYDSAGQFYRVSPHGEMTSLYSFGATSVDGTCPSKERLVVGKDGYFYGVTFAGGSHDLGTVYRMVVPK</sequence>
<keyword evidence="1" id="KW-1133">Transmembrane helix</keyword>
<dbReference type="GeneID" id="45698765"/>
<gene>
    <name evidence="2" type="ORF">I6H06_03740</name>
    <name evidence="3" type="ORF">NFI99_01025</name>
</gene>
<dbReference type="InterPro" id="IPR022519">
    <property type="entry name" value="Gloeo/Verruco_rpt"/>
</dbReference>
<evidence type="ECO:0000313" key="4">
    <source>
        <dbReference type="Proteomes" id="UP000594892"/>
    </source>
</evidence>
<organism evidence="2 4">
    <name type="scientific">Burkholderia glumae</name>
    <name type="common">Pseudomonas glumae</name>
    <dbReference type="NCBI Taxonomy" id="337"/>
    <lineage>
        <taxon>Bacteria</taxon>
        <taxon>Pseudomonadati</taxon>
        <taxon>Pseudomonadota</taxon>
        <taxon>Betaproteobacteria</taxon>
        <taxon>Burkholderiales</taxon>
        <taxon>Burkholderiaceae</taxon>
        <taxon>Burkholderia</taxon>
    </lineage>
</organism>